<feature type="transmembrane region" description="Helical" evidence="1">
    <location>
        <begin position="212"/>
        <end position="232"/>
    </location>
</feature>
<evidence type="ECO:0000256" key="1">
    <source>
        <dbReference type="SAM" id="Phobius"/>
    </source>
</evidence>
<feature type="transmembrane region" description="Helical" evidence="1">
    <location>
        <begin position="12"/>
        <end position="32"/>
    </location>
</feature>
<proteinExistence type="predicted"/>
<keyword evidence="1" id="KW-1133">Transmembrane helix</keyword>
<reference evidence="2 3" key="1">
    <citation type="submission" date="2018-04" db="EMBL/GenBank/DDBJ databases">
        <title>Genomic Encyclopedia of Archaeal and Bacterial Type Strains, Phase II (KMG-II): from individual species to whole genera.</title>
        <authorList>
            <person name="Goeker M."/>
        </authorList>
    </citation>
    <scope>NUCLEOTIDE SEQUENCE [LARGE SCALE GENOMIC DNA]</scope>
    <source>
        <strain evidence="2 3">DSM 23082</strain>
    </source>
</reference>
<protein>
    <submittedName>
        <fullName evidence="2">Uncharacterized protein</fullName>
    </submittedName>
</protein>
<keyword evidence="1" id="KW-0472">Membrane</keyword>
<evidence type="ECO:0000313" key="3">
    <source>
        <dbReference type="Proteomes" id="UP000244174"/>
    </source>
</evidence>
<sequence>MFRLRLPHNYLVFGLPLLMMATMVVLSTTAVFKENIEVFSLGISFDLLITIPLVYFILIRKTKIPKTTLVPLLVFALIVGKYIIPGEQHYYLDLFETWGLPVLEISVLGFVIFKVHQAIRKFQLNKEDDTDFYSILKKTCNELFPKPFVIPVVTEIAVFYYGFLSWKKRPFRTNEFQYHKESGSVSLLAVLIFLIIIETIVLHILLAMWSNTVAWILSLLSAYSLFQIFGFMRSMSGRPVVIGYDKLYLRYGIMNEAVVEIKDIEAIEISSKDIELNSDTKKLSFLGSLESHNLILRMKKHNTLTGLYGRKSTFKTLVLHIDDKHRFKEQIEASANFKAD</sequence>
<name>A0A2T6ALC0_9FLAO</name>
<feature type="transmembrane region" description="Helical" evidence="1">
    <location>
        <begin position="38"/>
        <end position="58"/>
    </location>
</feature>
<dbReference type="Proteomes" id="UP000244174">
    <property type="component" value="Unassembled WGS sequence"/>
</dbReference>
<gene>
    <name evidence="2" type="ORF">C8P64_0605</name>
</gene>
<feature type="transmembrane region" description="Helical" evidence="1">
    <location>
        <begin position="148"/>
        <end position="166"/>
    </location>
</feature>
<organism evidence="2 3">
    <name type="scientific">Christiangramia gaetbulicola</name>
    <dbReference type="NCBI Taxonomy" id="703340"/>
    <lineage>
        <taxon>Bacteria</taxon>
        <taxon>Pseudomonadati</taxon>
        <taxon>Bacteroidota</taxon>
        <taxon>Flavobacteriia</taxon>
        <taxon>Flavobacteriales</taxon>
        <taxon>Flavobacteriaceae</taxon>
        <taxon>Christiangramia</taxon>
    </lineage>
</organism>
<comment type="caution">
    <text evidence="2">The sequence shown here is derived from an EMBL/GenBank/DDBJ whole genome shotgun (WGS) entry which is preliminary data.</text>
</comment>
<keyword evidence="3" id="KW-1185">Reference proteome</keyword>
<dbReference type="OrthoDB" id="979693at2"/>
<dbReference type="RefSeq" id="WP_108170567.1">
    <property type="nucleotide sequence ID" value="NZ_QBKQ01000001.1"/>
</dbReference>
<dbReference type="AlphaFoldDB" id="A0A2T6ALC0"/>
<dbReference type="EMBL" id="QBKQ01000001">
    <property type="protein sequence ID" value="PTX44623.1"/>
    <property type="molecule type" value="Genomic_DNA"/>
</dbReference>
<feature type="transmembrane region" description="Helical" evidence="1">
    <location>
        <begin position="187"/>
        <end position="206"/>
    </location>
</feature>
<feature type="transmembrane region" description="Helical" evidence="1">
    <location>
        <begin position="67"/>
        <end position="84"/>
    </location>
</feature>
<accession>A0A2T6ALC0</accession>
<keyword evidence="1" id="KW-0812">Transmembrane</keyword>
<evidence type="ECO:0000313" key="2">
    <source>
        <dbReference type="EMBL" id="PTX44623.1"/>
    </source>
</evidence>